<evidence type="ECO:0000313" key="2">
    <source>
        <dbReference type="Proteomes" id="UP001235712"/>
    </source>
</evidence>
<evidence type="ECO:0000313" key="1">
    <source>
        <dbReference type="EMBL" id="MDP9826543.1"/>
    </source>
</evidence>
<dbReference type="RefSeq" id="WP_307241443.1">
    <property type="nucleotide sequence ID" value="NZ_JAUSQZ010000001.1"/>
</dbReference>
<keyword evidence="2" id="KW-1185">Reference proteome</keyword>
<evidence type="ECO:0008006" key="3">
    <source>
        <dbReference type="Google" id="ProtNLM"/>
    </source>
</evidence>
<dbReference type="Proteomes" id="UP001235712">
    <property type="component" value="Unassembled WGS sequence"/>
</dbReference>
<accession>A0ABT9P1J8</accession>
<comment type="caution">
    <text evidence="1">The sequence shown here is derived from an EMBL/GenBank/DDBJ whole genome shotgun (WGS) entry which is preliminary data.</text>
</comment>
<dbReference type="EMBL" id="JAUSQZ010000001">
    <property type="protein sequence ID" value="MDP9826543.1"/>
    <property type="molecule type" value="Genomic_DNA"/>
</dbReference>
<organism evidence="1 2">
    <name type="scientific">Kineosporia succinea</name>
    <dbReference type="NCBI Taxonomy" id="84632"/>
    <lineage>
        <taxon>Bacteria</taxon>
        <taxon>Bacillati</taxon>
        <taxon>Actinomycetota</taxon>
        <taxon>Actinomycetes</taxon>
        <taxon>Kineosporiales</taxon>
        <taxon>Kineosporiaceae</taxon>
        <taxon>Kineosporia</taxon>
    </lineage>
</organism>
<proteinExistence type="predicted"/>
<name>A0ABT9P1J8_9ACTN</name>
<protein>
    <recommendedName>
        <fullName evidence="3">DUF885 domain-containing protein</fullName>
    </recommendedName>
</protein>
<sequence>MRLRDQVESLVRSWGAYEEARGGRAVIDFDCAPTHEPVVPAASRIDVHDQLTALNQQAKVDGDSNVELTTRAHLAYLSTVLGERYDLDTYMRATQGCGAAGWSEEYVSDLGEQARAAYADLGVSWGPKTADEVFQLETPMTIERAATQVLVLADEAEPAVRRLTGTTATYSVGVEVVDVDDYWAFWVDGAGHHARLRFNKRNAVFSEDGLRFFAQHELLGHALQCSSFTQTAENEDVDWVRTLTVHLPYQPLLEGLATAWPIYTEPDNQPLMAKAKLNHYMHMVRGEVHRAINAGFSVRDVADHVLARAPWLSLEQIGDLLSDRGTEPLLRSYLWSYTAGTDWFMRLGQDADAETIKKVLTESYRRPLTPSELAELWPAGPPFGGDGAPIVLRRTSTS</sequence>
<gene>
    <name evidence="1" type="ORF">J2S57_002292</name>
</gene>
<reference evidence="1 2" key="1">
    <citation type="submission" date="2023-07" db="EMBL/GenBank/DDBJ databases">
        <title>Sequencing the genomes of 1000 actinobacteria strains.</title>
        <authorList>
            <person name="Klenk H.-P."/>
        </authorList>
    </citation>
    <scope>NUCLEOTIDE SEQUENCE [LARGE SCALE GENOMIC DNA]</scope>
    <source>
        <strain evidence="1 2">DSM 44388</strain>
    </source>
</reference>